<dbReference type="STRING" id="81824.A9V6F9"/>
<dbReference type="InterPro" id="IPR000938">
    <property type="entry name" value="CAP-Gly_domain"/>
</dbReference>
<dbReference type="SUPFAM" id="SSF48403">
    <property type="entry name" value="Ankyrin repeat"/>
    <property type="match status" value="1"/>
</dbReference>
<evidence type="ECO:0000256" key="1">
    <source>
        <dbReference type="PROSITE-ProRule" id="PRU00023"/>
    </source>
</evidence>
<dbReference type="PANTHER" id="PTHR33939:SF1">
    <property type="entry name" value="DUF4371 DOMAIN-CONTAINING PROTEIN"/>
    <property type="match status" value="1"/>
</dbReference>
<feature type="compositionally biased region" description="Basic and acidic residues" evidence="2">
    <location>
        <begin position="479"/>
        <end position="492"/>
    </location>
</feature>
<feature type="compositionally biased region" description="Acidic residues" evidence="2">
    <location>
        <begin position="469"/>
        <end position="478"/>
    </location>
</feature>
<feature type="repeat" description="ANK" evidence="1">
    <location>
        <begin position="81"/>
        <end position="122"/>
    </location>
</feature>
<proteinExistence type="predicted"/>
<dbReference type="InterPro" id="IPR036770">
    <property type="entry name" value="Ankyrin_rpt-contain_sf"/>
</dbReference>
<evidence type="ECO:0000256" key="2">
    <source>
        <dbReference type="SAM" id="MobiDB-lite"/>
    </source>
</evidence>
<keyword evidence="1" id="KW-0040">ANK repeat</keyword>
<dbReference type="AlphaFoldDB" id="A9V6F9"/>
<dbReference type="Proteomes" id="UP000001357">
    <property type="component" value="Unassembled WGS sequence"/>
</dbReference>
<dbReference type="Gene3D" id="3.30.420.10">
    <property type="entry name" value="Ribonuclease H-like superfamily/Ribonuclease H"/>
    <property type="match status" value="1"/>
</dbReference>
<dbReference type="KEGG" id="mbr:MONBRDRAFT_27930"/>
<dbReference type="Pfam" id="PF01302">
    <property type="entry name" value="CAP_GLY"/>
    <property type="match status" value="1"/>
</dbReference>
<dbReference type="InterPro" id="IPR036859">
    <property type="entry name" value="CAP-Gly_dom_sf"/>
</dbReference>
<reference evidence="4 5" key="1">
    <citation type="journal article" date="2008" name="Nature">
        <title>The genome of the choanoflagellate Monosiga brevicollis and the origin of metazoans.</title>
        <authorList>
            <consortium name="JGI Sequencing"/>
            <person name="King N."/>
            <person name="Westbrook M.J."/>
            <person name="Young S.L."/>
            <person name="Kuo A."/>
            <person name="Abedin M."/>
            <person name="Chapman J."/>
            <person name="Fairclough S."/>
            <person name="Hellsten U."/>
            <person name="Isogai Y."/>
            <person name="Letunic I."/>
            <person name="Marr M."/>
            <person name="Pincus D."/>
            <person name="Putnam N."/>
            <person name="Rokas A."/>
            <person name="Wright K.J."/>
            <person name="Zuzow R."/>
            <person name="Dirks W."/>
            <person name="Good M."/>
            <person name="Goodstein D."/>
            <person name="Lemons D."/>
            <person name="Li W."/>
            <person name="Lyons J.B."/>
            <person name="Morris A."/>
            <person name="Nichols S."/>
            <person name="Richter D.J."/>
            <person name="Salamov A."/>
            <person name="Bork P."/>
            <person name="Lim W.A."/>
            <person name="Manning G."/>
            <person name="Miller W.T."/>
            <person name="McGinnis W."/>
            <person name="Shapiro H."/>
            <person name="Tjian R."/>
            <person name="Grigoriev I.V."/>
            <person name="Rokhsar D."/>
        </authorList>
    </citation>
    <scope>NUCLEOTIDE SEQUENCE [LARGE SCALE GENOMIC DNA]</scope>
    <source>
        <strain evidence="5">MX1 / ATCC 50154</strain>
    </source>
</reference>
<name>A9V6F9_MONBE</name>
<dbReference type="PROSITE" id="PS50088">
    <property type="entry name" value="ANK_REPEAT"/>
    <property type="match status" value="2"/>
</dbReference>
<dbReference type="RefSeq" id="XP_001748345.1">
    <property type="nucleotide sequence ID" value="XM_001748293.1"/>
</dbReference>
<dbReference type="InterPro" id="IPR036397">
    <property type="entry name" value="RNaseH_sf"/>
</dbReference>
<dbReference type="Pfam" id="PF12796">
    <property type="entry name" value="Ank_2"/>
    <property type="match status" value="1"/>
</dbReference>
<dbReference type="InParanoid" id="A9V6F9"/>
<feature type="region of interest" description="Disordered" evidence="2">
    <location>
        <begin position="465"/>
        <end position="504"/>
    </location>
</feature>
<accession>A9V6F9</accession>
<dbReference type="SMART" id="SM00248">
    <property type="entry name" value="ANK"/>
    <property type="match status" value="3"/>
</dbReference>
<evidence type="ECO:0000259" key="3">
    <source>
        <dbReference type="PROSITE" id="PS50245"/>
    </source>
</evidence>
<feature type="compositionally biased region" description="Basic and acidic residues" evidence="2">
    <location>
        <begin position="352"/>
        <end position="370"/>
    </location>
</feature>
<dbReference type="PANTHER" id="PTHR33939">
    <property type="entry name" value="PROTEIN CBG22215"/>
    <property type="match status" value="1"/>
</dbReference>
<dbReference type="SMART" id="SM01052">
    <property type="entry name" value="CAP_GLY"/>
    <property type="match status" value="1"/>
</dbReference>
<keyword evidence="5" id="KW-1185">Reference proteome</keyword>
<gene>
    <name evidence="4" type="ORF">MONBRDRAFT_27930</name>
</gene>
<dbReference type="PROSITE" id="PS50245">
    <property type="entry name" value="CAP_GLY_2"/>
    <property type="match status" value="1"/>
</dbReference>
<dbReference type="PROSITE" id="PS50297">
    <property type="entry name" value="ANK_REP_REGION"/>
    <property type="match status" value="1"/>
</dbReference>
<dbReference type="eggNOG" id="KOG4568">
    <property type="taxonomic scope" value="Eukaryota"/>
</dbReference>
<feature type="domain" description="CAP-Gly" evidence="3">
    <location>
        <begin position="266"/>
        <end position="298"/>
    </location>
</feature>
<organism evidence="4 5">
    <name type="scientific">Monosiga brevicollis</name>
    <name type="common">Choanoflagellate</name>
    <dbReference type="NCBI Taxonomy" id="81824"/>
    <lineage>
        <taxon>Eukaryota</taxon>
        <taxon>Choanoflagellata</taxon>
        <taxon>Craspedida</taxon>
        <taxon>Salpingoecidae</taxon>
        <taxon>Monosiga</taxon>
    </lineage>
</organism>
<dbReference type="InterPro" id="IPR002110">
    <property type="entry name" value="Ankyrin_rpt"/>
</dbReference>
<dbReference type="GeneID" id="5893678"/>
<dbReference type="SUPFAM" id="SSF74924">
    <property type="entry name" value="Cap-Gly domain"/>
    <property type="match status" value="1"/>
</dbReference>
<protein>
    <recommendedName>
        <fullName evidence="3">CAP-Gly domain-containing protein</fullName>
    </recommendedName>
</protein>
<feature type="compositionally biased region" description="Polar residues" evidence="2">
    <location>
        <begin position="332"/>
        <end position="348"/>
    </location>
</feature>
<dbReference type="EMBL" id="CH991563">
    <property type="protein sequence ID" value="EDQ86800.1"/>
    <property type="molecule type" value="Genomic_DNA"/>
</dbReference>
<feature type="repeat" description="ANK" evidence="1">
    <location>
        <begin position="161"/>
        <end position="193"/>
    </location>
</feature>
<dbReference type="Gene3D" id="1.25.40.20">
    <property type="entry name" value="Ankyrin repeat-containing domain"/>
    <property type="match status" value="1"/>
</dbReference>
<sequence length="1053" mass="115579">MAVEVLRPAETVAMFVQETGPEDREVADLDGAAVLKEEEPPLGKLFTVLRQPDARSQSLMDQIIAKMLSLGAHPNDTDSLSGNTMLHYACKAAGQSQQVEEAALRAIEQLLEQGAAVNIRNALTDMTPLHTAAFFASAAAISLLCESGRRIDLEVKCSEFEDCTALHLAVLVGSFATVEALLIAGADKATRDGERRTPIQLARIMATSSPDPLASRLTTGRYEEVQAELDQASVEVGDRVRVTTNDATGLVRFVGPVHFRANVELVGVQLDAPVGKHNGTVHGQEYFRCKPNHGVLVAPDKVVILSKALANIAQTPRKASATQVDFGTKTSIQASQPSLAETTTNRTLTRPAKRDTERKAPEPEPRPVYEHEKLVKGDRVLVRGKHLAEVGYIGPLEREREREMAELSAASLLPPAAAVAVAVVGEASGEMTGLSAAETSGASARAYGASAGAPLAVMGPERGVVDSDLTSENEDQEQDQDRDLEQEREHGKASPPAKRPYLRKPVDEEVYQYVSNAVRQHRLALSRSLSLAEKWDVVATHAHNLHEAYQHQRPSKASSAETKKLSAVQQTARMLRRSPKLCASVWSEFVKTGTVTAADESGPRGKKRTRFRRTKALKMLLRNWLYEQQLNRQRVVAKDVLQFLVDHGVLPAVDLAHSRSRESALRSVQRYIAWVGFKRARLAGQPMLLEPQHVLVQRDTFVRRMLATRLTRRIVYLDEGCLHHHYQRPSSDGSEVDRHRGRFYSFIGAIVSADPTALAAAAASADASALLEAQRPGLLFETVEVFDAAKKAEGRYQSKDYRESFDNAYMQEWMAKCLGVLAERNIHNAVIVMDQARHHTFLPASAPQPEWSTARLRACCAEHGIATDLGDTHLMLWQRLQAVVGQPKPQLVAMAEAAGHEVLFLPPHYSDLQPLGMIWSFIKDQVAQRYTPTTTFDEVLLRFYEALGMVTADLVGASLARVSANLDLLNDYMERLERLHDSVASTPAGTLVADYDSPAESDESDDEFVQIERCFRLCGERKKSGKDARERHHGTSSCAGKSSAAAACLVGSY</sequence>
<evidence type="ECO:0000313" key="4">
    <source>
        <dbReference type="EMBL" id="EDQ86800.1"/>
    </source>
</evidence>
<feature type="region of interest" description="Disordered" evidence="2">
    <location>
        <begin position="332"/>
        <end position="370"/>
    </location>
</feature>
<evidence type="ECO:0000313" key="5">
    <source>
        <dbReference type="Proteomes" id="UP000001357"/>
    </source>
</evidence>
<dbReference type="Gene3D" id="2.30.30.190">
    <property type="entry name" value="CAP Gly-rich-like domain"/>
    <property type="match status" value="1"/>
</dbReference>
<dbReference type="GO" id="GO:0003676">
    <property type="term" value="F:nucleic acid binding"/>
    <property type="evidence" value="ECO:0007669"/>
    <property type="project" value="InterPro"/>
</dbReference>